<evidence type="ECO:0000256" key="8">
    <source>
        <dbReference type="ARBA" id="ARBA00023136"/>
    </source>
</evidence>
<accession>A0A0X3XAE1</accession>
<feature type="transmembrane region" description="Helical" evidence="9">
    <location>
        <begin position="739"/>
        <end position="759"/>
    </location>
</feature>
<feature type="transmembrane region" description="Helical" evidence="9">
    <location>
        <begin position="27"/>
        <end position="51"/>
    </location>
</feature>
<feature type="transmembrane region" description="Helical" evidence="9">
    <location>
        <begin position="647"/>
        <end position="667"/>
    </location>
</feature>
<evidence type="ECO:0000256" key="7">
    <source>
        <dbReference type="ARBA" id="ARBA00023065"/>
    </source>
</evidence>
<dbReference type="EC" id="7.1.3.1" evidence="9"/>
<keyword evidence="6 9" id="KW-1133">Transmembrane helix</keyword>
<keyword evidence="7 9" id="KW-0406">Ion transport</keyword>
<evidence type="ECO:0000256" key="6">
    <source>
        <dbReference type="ARBA" id="ARBA00022989"/>
    </source>
</evidence>
<feature type="transmembrane region" description="Helical" evidence="9">
    <location>
        <begin position="533"/>
        <end position="550"/>
    </location>
</feature>
<keyword evidence="2 9" id="KW-0813">Transport</keyword>
<evidence type="ECO:0000256" key="1">
    <source>
        <dbReference type="ARBA" id="ARBA00004127"/>
    </source>
</evidence>
<comment type="subcellular location">
    <subcellularLocation>
        <location evidence="9">Cell membrane</location>
        <topology evidence="9">Multi-pass membrane protein</topology>
    </subcellularLocation>
    <subcellularLocation>
        <location evidence="1">Endomembrane system</location>
        <topology evidence="1">Multi-pass membrane protein</topology>
    </subcellularLocation>
</comment>
<comment type="caution">
    <text evidence="9">Lacks conserved residue(s) required for the propagation of feature annotation.</text>
</comment>
<keyword evidence="9" id="KW-1003">Cell membrane</keyword>
<dbReference type="GO" id="GO:0005886">
    <property type="term" value="C:plasma membrane"/>
    <property type="evidence" value="ECO:0007669"/>
    <property type="project" value="UniProtKB-SubCell"/>
</dbReference>
<reference evidence="12" key="1">
    <citation type="submission" date="2015-10" db="EMBL/GenBank/DDBJ databases">
        <authorList>
            <person name="Ju K.-S."/>
            <person name="Doroghazi J.R."/>
            <person name="Metcalf W.W."/>
        </authorList>
    </citation>
    <scope>NUCLEOTIDE SEQUENCE [LARGE SCALE GENOMIC DNA]</scope>
    <source>
        <strain evidence="12">NRRL F-8817</strain>
    </source>
</reference>
<evidence type="ECO:0000256" key="4">
    <source>
        <dbReference type="ARBA" id="ARBA00022842"/>
    </source>
</evidence>
<comment type="similarity">
    <text evidence="9">Belongs to the H(+)-translocating pyrophosphatase (TC 3.A.10) family. K(+)-insensitive subfamily.</text>
</comment>
<feature type="region of interest" description="Disordered" evidence="10">
    <location>
        <begin position="141"/>
        <end position="164"/>
    </location>
</feature>
<feature type="transmembrane region" description="Helical" evidence="9">
    <location>
        <begin position="79"/>
        <end position="97"/>
    </location>
</feature>
<feature type="transmembrane region" description="Helical" evidence="9">
    <location>
        <begin position="212"/>
        <end position="229"/>
    </location>
</feature>
<feature type="transmembrane region" description="Helical" evidence="9">
    <location>
        <begin position="673"/>
        <end position="690"/>
    </location>
</feature>
<feature type="transmembrane region" description="Helical" evidence="9">
    <location>
        <begin position="282"/>
        <end position="300"/>
    </location>
</feature>
<keyword evidence="9" id="KW-0375">Hydrogen ion transport</keyword>
<feature type="site" description="Determinant of potassium independence" evidence="9">
    <location>
        <position position="528"/>
    </location>
</feature>
<organism evidence="11 12">
    <name type="scientific">Streptomyces violaceusniger</name>
    <dbReference type="NCBI Taxonomy" id="68280"/>
    <lineage>
        <taxon>Bacteria</taxon>
        <taxon>Bacillati</taxon>
        <taxon>Actinomycetota</taxon>
        <taxon>Actinomycetes</taxon>
        <taxon>Kitasatosporales</taxon>
        <taxon>Streptomycetaceae</taxon>
        <taxon>Streptomyces</taxon>
        <taxon>Streptomyces violaceusniger group</taxon>
    </lineage>
</organism>
<dbReference type="RefSeq" id="WP_059142407.1">
    <property type="nucleotide sequence ID" value="NZ_LLZJ01000029.1"/>
</dbReference>
<comment type="subunit">
    <text evidence="9">Homodimer.</text>
</comment>
<feature type="transmembrane region" description="Helical" evidence="9">
    <location>
        <begin position="386"/>
        <end position="410"/>
    </location>
</feature>
<keyword evidence="3 9" id="KW-0812">Transmembrane</keyword>
<protein>
    <recommendedName>
        <fullName evidence="9">K(+)-insensitive pyrophosphate-energized proton pump</fullName>
        <ecNumber evidence="9">7.1.3.1</ecNumber>
    </recommendedName>
    <alternativeName>
        <fullName evidence="9">Membrane-bound proton-translocating pyrophosphatase</fullName>
    </alternativeName>
    <alternativeName>
        <fullName evidence="9">Pyrophosphate-energized inorganic pyrophosphatase</fullName>
        <shortName evidence="9">H(+)-PPase</shortName>
    </alternativeName>
</protein>
<dbReference type="InterPro" id="IPR004131">
    <property type="entry name" value="PPase-energised_H-pump"/>
</dbReference>
<name>A0A0X3XAE1_STRVO</name>
<dbReference type="NCBIfam" id="NF001960">
    <property type="entry name" value="PRK00733.3-5"/>
    <property type="match status" value="1"/>
</dbReference>
<evidence type="ECO:0000313" key="12">
    <source>
        <dbReference type="Proteomes" id="UP000053413"/>
    </source>
</evidence>
<feature type="transmembrane region" description="Helical" evidence="9">
    <location>
        <begin position="765"/>
        <end position="785"/>
    </location>
</feature>
<dbReference type="GO" id="GO:0000287">
    <property type="term" value="F:magnesium ion binding"/>
    <property type="evidence" value="ECO:0007669"/>
    <property type="project" value="UniProtKB-UniRule"/>
</dbReference>
<evidence type="ECO:0000256" key="10">
    <source>
        <dbReference type="SAM" id="MobiDB-lite"/>
    </source>
</evidence>
<sequence length="812" mass="82507">MAGPLTPHQLDLTPTLAAAELTDDNRVIVLVIAAVAVAALAVAVVLVRQVLAAGEGTDSMKKIAEAVQEGANAYLARQLRTLGGFAVVVFFLLMLLPADDWAQRIGRSVFFLIGAAFSAATGYIGMWLAVRSNVRVAAAAREATPEPPTTPVNGDSAASPPGKPSVDLTAVSHKAMKIAFRTGGVVGMFTVGLGLLGASCVVLVYAADAPKVLEGFGLGAALIAMFMRVGGGIFTKAADVGADLVGKVEKGIPEDDPRNAATIADNVGDNVGDCAGMAADLFESYAVTLVAALILGKAAFGDSGLVFPLLVPAIGVITAMIGIFAVAPRRADRSGMSAINRGFFISAVISMALVAVAVFIYLPSSYADLDGVTNREILGHSGDPRVLALVAVAIGIVLAALIQQLTGYFTETTRRPVRDVGKTSLTGPATVVLSGISLGLESAVYSAVLIGLSVYGAFLLGGTSIMLALFAVALAGTGLLTTVGVIVAMDTFGPVSDNAQGIAEMSGDVEGAGAQVLTDLDAVGNTTKAITKGIAIATAVLAAAALFGSYRDAIAEAVSDVHTSVAGEMNLNLDISQPNNLVGLILGAAVVFLFSGLAINAVSRSAGAVVFEVRRQFREKPGIMNYSEKPEYGRVVDICTKDALRELATPGLLAVLAPIAVGFTFGVGALGSFLAGAIGTGTLMAVFLANSGGAWDNAKKLVEDGHHGGKGSEAHAATVIGDTVGDPFKDTAGPAINPLLKVMNLVALLIAPAVVKFSYGDNASPGLRAVVAGLAVAIIVAAVYISKRRGIVVGDEDNSERVAKSADAAVVS</sequence>
<feature type="transmembrane region" description="Helical" evidence="9">
    <location>
        <begin position="109"/>
        <end position="130"/>
    </location>
</feature>
<evidence type="ECO:0000256" key="2">
    <source>
        <dbReference type="ARBA" id="ARBA00022448"/>
    </source>
</evidence>
<dbReference type="GO" id="GO:0004427">
    <property type="term" value="F:inorganic diphosphate phosphatase activity"/>
    <property type="evidence" value="ECO:0007669"/>
    <property type="project" value="UniProtKB-UniRule"/>
</dbReference>
<comment type="cofactor">
    <cofactor evidence="9">
        <name>Mg(2+)</name>
        <dbReference type="ChEBI" id="CHEBI:18420"/>
    </cofactor>
</comment>
<comment type="caution">
    <text evidence="11">The sequence shown here is derived from an EMBL/GenBank/DDBJ whole genome shotgun (WGS) entry which is preliminary data.</text>
</comment>
<dbReference type="GO" id="GO:0012505">
    <property type="term" value="C:endomembrane system"/>
    <property type="evidence" value="ECO:0007669"/>
    <property type="project" value="UniProtKB-SubCell"/>
</dbReference>
<feature type="transmembrane region" description="Helical" evidence="9">
    <location>
        <begin position="184"/>
        <end position="206"/>
    </location>
</feature>
<proteinExistence type="inferred from homology"/>
<dbReference type="EMBL" id="LLZJ01000029">
    <property type="protein sequence ID" value="KUL66103.1"/>
    <property type="molecule type" value="Genomic_DNA"/>
</dbReference>
<dbReference type="GO" id="GO:0009678">
    <property type="term" value="F:diphosphate hydrolysis-driven proton transmembrane transporter activity"/>
    <property type="evidence" value="ECO:0007669"/>
    <property type="project" value="UniProtKB-UniRule"/>
</dbReference>
<dbReference type="AlphaFoldDB" id="A0A0X3XAE1"/>
<feature type="transmembrane region" description="Helical" evidence="9">
    <location>
        <begin position="306"/>
        <end position="327"/>
    </location>
</feature>
<dbReference type="Proteomes" id="UP000053413">
    <property type="component" value="Unassembled WGS sequence"/>
</dbReference>
<dbReference type="NCBIfam" id="NF001952">
    <property type="entry name" value="PRK00733.1-4"/>
    <property type="match status" value="1"/>
</dbReference>
<dbReference type="HAMAP" id="MF_01129">
    <property type="entry name" value="PPase_energized_pump"/>
    <property type="match status" value="1"/>
</dbReference>
<comment type="function">
    <text evidence="9">Proton pump that utilizes the energy of pyrophosphate hydrolysis as the driving force for proton movement across the membrane. Generates a proton motive force.</text>
</comment>
<dbReference type="PANTHER" id="PTHR31998">
    <property type="entry name" value="K(+)-INSENSITIVE PYROPHOSPHATE-ENERGIZED PROTON PUMP"/>
    <property type="match status" value="1"/>
</dbReference>
<dbReference type="OrthoDB" id="9808652at2"/>
<evidence type="ECO:0000256" key="5">
    <source>
        <dbReference type="ARBA" id="ARBA00022967"/>
    </source>
</evidence>
<comment type="catalytic activity">
    <reaction evidence="9">
        <text>diphosphate + H2O + H(+)(in) = 2 phosphate + 2 H(+)(out)</text>
        <dbReference type="Rhea" id="RHEA:13973"/>
        <dbReference type="ChEBI" id="CHEBI:15377"/>
        <dbReference type="ChEBI" id="CHEBI:15378"/>
        <dbReference type="ChEBI" id="CHEBI:33019"/>
        <dbReference type="ChEBI" id="CHEBI:43474"/>
        <dbReference type="EC" id="7.1.3.1"/>
    </reaction>
</comment>
<evidence type="ECO:0000313" key="11">
    <source>
        <dbReference type="EMBL" id="KUL66103.1"/>
    </source>
</evidence>
<feature type="transmembrane region" description="Helical" evidence="9">
    <location>
        <begin position="339"/>
        <end position="362"/>
    </location>
</feature>
<gene>
    <name evidence="9" type="primary">hppA</name>
    <name evidence="11" type="ORF">ADL28_04475</name>
</gene>
<evidence type="ECO:0000256" key="9">
    <source>
        <dbReference type="HAMAP-Rule" id="MF_01129"/>
    </source>
</evidence>
<feature type="transmembrane region" description="Helical" evidence="9">
    <location>
        <begin position="464"/>
        <end position="488"/>
    </location>
</feature>
<evidence type="ECO:0000256" key="3">
    <source>
        <dbReference type="ARBA" id="ARBA00022692"/>
    </source>
</evidence>
<keyword evidence="4 9" id="KW-0460">Magnesium</keyword>
<dbReference type="PIRSF" id="PIRSF001265">
    <property type="entry name" value="H+-PPase"/>
    <property type="match status" value="1"/>
</dbReference>
<feature type="transmembrane region" description="Helical" evidence="9">
    <location>
        <begin position="581"/>
        <end position="602"/>
    </location>
</feature>
<keyword evidence="8 9" id="KW-0472">Membrane</keyword>
<keyword evidence="5 9" id="KW-1278">Translocase</keyword>
<dbReference type="Pfam" id="PF03030">
    <property type="entry name" value="H_PPase"/>
    <property type="match status" value="1"/>
</dbReference>
<feature type="transmembrane region" description="Helical" evidence="9">
    <location>
        <begin position="431"/>
        <end position="458"/>
    </location>
</feature>